<accession>A0ABR4CP49</accession>
<protein>
    <submittedName>
        <fullName evidence="2">Uncharacterized protein</fullName>
    </submittedName>
</protein>
<dbReference type="Proteomes" id="UP001595075">
    <property type="component" value="Unassembled WGS sequence"/>
</dbReference>
<gene>
    <name evidence="2" type="ORF">VTL71DRAFT_12985</name>
</gene>
<reference evidence="2 3" key="1">
    <citation type="journal article" date="2024" name="Commun. Biol.">
        <title>Comparative genomic analysis of thermophilic fungi reveals convergent evolutionary adaptations and gene losses.</title>
        <authorList>
            <person name="Steindorff A.S."/>
            <person name="Aguilar-Pontes M.V."/>
            <person name="Robinson A.J."/>
            <person name="Andreopoulos B."/>
            <person name="LaButti K."/>
            <person name="Kuo A."/>
            <person name="Mondo S."/>
            <person name="Riley R."/>
            <person name="Otillar R."/>
            <person name="Haridas S."/>
            <person name="Lipzen A."/>
            <person name="Grimwood J."/>
            <person name="Schmutz J."/>
            <person name="Clum A."/>
            <person name="Reid I.D."/>
            <person name="Moisan M.C."/>
            <person name="Butler G."/>
            <person name="Nguyen T.T.M."/>
            <person name="Dewar K."/>
            <person name="Conant G."/>
            <person name="Drula E."/>
            <person name="Henrissat B."/>
            <person name="Hansel C."/>
            <person name="Singer S."/>
            <person name="Hutchinson M.I."/>
            <person name="de Vries R.P."/>
            <person name="Natvig D.O."/>
            <person name="Powell A.J."/>
            <person name="Tsang A."/>
            <person name="Grigoriev I.V."/>
        </authorList>
    </citation>
    <scope>NUCLEOTIDE SEQUENCE [LARGE SCALE GENOMIC DNA]</scope>
    <source>
        <strain evidence="2 3">CBS 494.80</strain>
    </source>
</reference>
<proteinExistence type="predicted"/>
<evidence type="ECO:0000256" key="1">
    <source>
        <dbReference type="SAM" id="MobiDB-lite"/>
    </source>
</evidence>
<sequence>MAPLKNSGRVVTAEELSHALGWYPVDAERVRDFIEQSGALRMCWQEFVSDYTGKGFKQDINSEPIVKEAMLVLRDGPSQSYLYEMTADVKEEESWTEMDHCTRFVVMVVDALRRKGGIWEDDSDFEGLSNKANLILRFIRNDTQIIESLKQKKRKLSISSVPTEEEEDEKPRKRVKIERRGDPRHWMPIIYRTNVEKKLEVVTEAGVVTSSGFVPHAKADPKAPESS</sequence>
<dbReference type="EMBL" id="JAZHXI010000005">
    <property type="protein sequence ID" value="KAL2071750.1"/>
    <property type="molecule type" value="Genomic_DNA"/>
</dbReference>
<feature type="region of interest" description="Disordered" evidence="1">
    <location>
        <begin position="156"/>
        <end position="180"/>
    </location>
</feature>
<evidence type="ECO:0000313" key="3">
    <source>
        <dbReference type="Proteomes" id="UP001595075"/>
    </source>
</evidence>
<comment type="caution">
    <text evidence="2">The sequence shown here is derived from an EMBL/GenBank/DDBJ whole genome shotgun (WGS) entry which is preliminary data.</text>
</comment>
<keyword evidence="3" id="KW-1185">Reference proteome</keyword>
<evidence type="ECO:0000313" key="2">
    <source>
        <dbReference type="EMBL" id="KAL2071750.1"/>
    </source>
</evidence>
<name>A0ABR4CP49_9HELO</name>
<organism evidence="2 3">
    <name type="scientific">Oculimacula yallundae</name>
    <dbReference type="NCBI Taxonomy" id="86028"/>
    <lineage>
        <taxon>Eukaryota</taxon>
        <taxon>Fungi</taxon>
        <taxon>Dikarya</taxon>
        <taxon>Ascomycota</taxon>
        <taxon>Pezizomycotina</taxon>
        <taxon>Leotiomycetes</taxon>
        <taxon>Helotiales</taxon>
        <taxon>Ploettnerulaceae</taxon>
        <taxon>Oculimacula</taxon>
    </lineage>
</organism>